<evidence type="ECO:0000313" key="1">
    <source>
        <dbReference type="EMBL" id="MBB5802769.1"/>
    </source>
</evidence>
<dbReference type="AlphaFoldDB" id="A0A7W9M0B6"/>
<gene>
    <name evidence="1" type="ORF">F4560_002537</name>
</gene>
<sequence>MVAVVGALIAMSLPRVAAAVEEEAVPVRQ</sequence>
<proteinExistence type="predicted"/>
<accession>A0A7W9M0B6</accession>
<reference evidence="1 2" key="1">
    <citation type="submission" date="2020-08" db="EMBL/GenBank/DDBJ databases">
        <title>Sequencing the genomes of 1000 actinobacteria strains.</title>
        <authorList>
            <person name="Klenk H.-P."/>
        </authorList>
    </citation>
    <scope>NUCLEOTIDE SEQUENCE [LARGE SCALE GENOMIC DNA]</scope>
    <source>
        <strain evidence="1 2">DSM 45486</strain>
    </source>
</reference>
<organism evidence="1 2">
    <name type="scientific">Saccharothrix ecbatanensis</name>
    <dbReference type="NCBI Taxonomy" id="1105145"/>
    <lineage>
        <taxon>Bacteria</taxon>
        <taxon>Bacillati</taxon>
        <taxon>Actinomycetota</taxon>
        <taxon>Actinomycetes</taxon>
        <taxon>Pseudonocardiales</taxon>
        <taxon>Pseudonocardiaceae</taxon>
        <taxon>Saccharothrix</taxon>
    </lineage>
</organism>
<name>A0A7W9M0B6_9PSEU</name>
<evidence type="ECO:0000313" key="2">
    <source>
        <dbReference type="Proteomes" id="UP000552097"/>
    </source>
</evidence>
<comment type="caution">
    <text evidence="1">The sequence shown here is derived from an EMBL/GenBank/DDBJ whole genome shotgun (WGS) entry which is preliminary data.</text>
</comment>
<protein>
    <submittedName>
        <fullName evidence="1">Uncharacterized protein</fullName>
    </submittedName>
</protein>
<dbReference type="Proteomes" id="UP000552097">
    <property type="component" value="Unassembled WGS sequence"/>
</dbReference>
<dbReference type="EMBL" id="JACHMO010000001">
    <property type="protein sequence ID" value="MBB5802769.1"/>
    <property type="molecule type" value="Genomic_DNA"/>
</dbReference>
<keyword evidence="2" id="KW-1185">Reference proteome</keyword>